<dbReference type="InterPro" id="IPR008921">
    <property type="entry name" value="DNA_pol3_clamp-load_cplx_C"/>
</dbReference>
<dbReference type="Gene3D" id="3.40.50.300">
    <property type="entry name" value="P-loop containing nucleotide triphosphate hydrolases"/>
    <property type="match status" value="1"/>
</dbReference>
<proteinExistence type="predicted"/>
<dbReference type="GO" id="GO:0005663">
    <property type="term" value="C:DNA replication factor C complex"/>
    <property type="evidence" value="ECO:0000318"/>
    <property type="project" value="GO_Central"/>
</dbReference>
<feature type="compositionally biased region" description="Polar residues" evidence="1">
    <location>
        <begin position="152"/>
        <end position="164"/>
    </location>
</feature>
<accession>A0A1S4DPR9</accession>
<reference evidence="2" key="1">
    <citation type="submission" date="2025-08" db="UniProtKB">
        <authorList>
            <consortium name="RefSeq"/>
        </authorList>
    </citation>
    <scope>IDENTIFICATION</scope>
</reference>
<dbReference type="AlphaFoldDB" id="A0A1S4DPR9"/>
<evidence type="ECO:0000256" key="1">
    <source>
        <dbReference type="SAM" id="MobiDB-lite"/>
    </source>
</evidence>
<feature type="compositionally biased region" description="Basic and acidic residues" evidence="1">
    <location>
        <begin position="199"/>
        <end position="212"/>
    </location>
</feature>
<dbReference type="OMA" id="SKHENQR"/>
<feature type="compositionally biased region" description="Polar residues" evidence="1">
    <location>
        <begin position="131"/>
        <end position="143"/>
    </location>
</feature>
<feature type="compositionally biased region" description="Polar residues" evidence="1">
    <location>
        <begin position="213"/>
        <end position="222"/>
    </location>
</feature>
<dbReference type="GO" id="GO:0006261">
    <property type="term" value="P:DNA-templated DNA replication"/>
    <property type="evidence" value="ECO:0000318"/>
    <property type="project" value="GO_Central"/>
</dbReference>
<dbReference type="PANTHER" id="PTHR11669">
    <property type="entry name" value="REPLICATION FACTOR C / DNA POLYMERASE III GAMMA-TAU SUBUNIT"/>
    <property type="match status" value="1"/>
</dbReference>
<protein>
    <recommendedName>
        <fullName evidence="3">Replication factor C subunit 3-like</fullName>
    </recommendedName>
</protein>
<dbReference type="SMR" id="A0A1S4DPR9"/>
<feature type="region of interest" description="Disordered" evidence="1">
    <location>
        <begin position="67"/>
        <end position="90"/>
    </location>
</feature>
<sequence>MESYSASNRALQVKNSSSVKQRRSGYEPSDTETDWQESPSLELNTKNVDIIIDTESQQQNVLAFDQAKNKYSSINPRRPSKSPYKSRRDEGDVHFRRLALRAQHVITPFSHSNARRNVSPFSKSEYRRPPSHSNARRNVSPFSKSEYRRPPSHSNARRNVSPFSKSEYRRPPSHSNVRRDVSPFSKSEYRRRHNSVHISRRENSKEEHHLDKQSFSSSTRKQNNIVLLKNEVAIRAKANYSRRAISAPRPALFDTSKDRRRTEITRSPTSRTLSSVGEMNVILANAKISRGSNIPAGVNNMFQSTESISPSDVFFTKEYSAFTIEKITIPENSVTHSKFNSMPRVSTDKNVSSVNKTPANFSQNGRGISTSTIVTSNSISMPQVSTDRNVSCVNKMSANFNQSDRGIISSSTIVTRTATTNPSSAISRQSSKLSNATTRTSRSAKNFTANRKKSSSQTEEWFSCIKNGSCRKSRKDQSPERGRLINEASVIDKAFVVESLRQFWADKHQPTSLDGFICNKQQALLLSHLVSSNEPLPHILFKGPPGSGKRALSIALLREIYGDAICNETKPVQVIVPVSSSPHHIELNVHLEPNARFALLALVKQISSEFALTPEVSRINMKADSKVLVLYDVDKSEENMQHLIKWIIDCNSDACKLILFSESDASILELVRSRCTVIEVEAPATHEIVEVLIEISRKEDLELSRGFAAKIATKSKQNMRRAIMALEACKAHNYPFAEDQPISVGWEESVLELAAEILTDPTPTRLFSIRGKFQKLLVEFVHPKLILLKLVEQFLKRVDGGLKREIYYWHAYYVSSTPLFFNFYLRKTNIWSNPRPFSGQKTPNWNKRSLKIRRICSQNYEHIQETIGQHSAVKLCQVRLKEAKIG</sequence>
<dbReference type="KEGG" id="nta:107832126"/>
<feature type="region of interest" description="Disordered" evidence="1">
    <location>
        <begin position="110"/>
        <end position="222"/>
    </location>
</feature>
<dbReference type="FunFam" id="1.10.8.60:FF:000030">
    <property type="entry name" value="replication factor C subunit 3"/>
    <property type="match status" value="1"/>
</dbReference>
<dbReference type="PaxDb" id="4097-A0A1S4DPR9"/>
<feature type="region of interest" description="Disordered" evidence="1">
    <location>
        <begin position="340"/>
        <end position="365"/>
    </location>
</feature>
<dbReference type="PANTHER" id="PTHR11669:SF25">
    <property type="entry name" value="OS02G0704966 PROTEIN"/>
    <property type="match status" value="1"/>
</dbReference>
<dbReference type="SUPFAM" id="SSF48019">
    <property type="entry name" value="post-AAA+ oligomerization domain-like"/>
    <property type="match status" value="1"/>
</dbReference>
<dbReference type="SUPFAM" id="SSF52540">
    <property type="entry name" value="P-loop containing nucleoside triphosphate hydrolases"/>
    <property type="match status" value="1"/>
</dbReference>
<dbReference type="Gene3D" id="1.10.8.60">
    <property type="match status" value="1"/>
</dbReference>
<feature type="compositionally biased region" description="Polar residues" evidence="1">
    <location>
        <begin position="1"/>
        <end position="19"/>
    </location>
</feature>
<dbReference type="Gene3D" id="1.20.272.10">
    <property type="match status" value="1"/>
</dbReference>
<feature type="compositionally biased region" description="Polar residues" evidence="1">
    <location>
        <begin position="110"/>
        <end position="122"/>
    </location>
</feature>
<dbReference type="GO" id="GO:0006281">
    <property type="term" value="P:DNA repair"/>
    <property type="evidence" value="ECO:0000318"/>
    <property type="project" value="GO_Central"/>
</dbReference>
<feature type="region of interest" description="Disordered" evidence="1">
    <location>
        <begin position="419"/>
        <end position="452"/>
    </location>
</feature>
<dbReference type="OrthoDB" id="761538at2759"/>
<evidence type="ECO:0008006" key="3">
    <source>
        <dbReference type="Google" id="ProtNLM"/>
    </source>
</evidence>
<evidence type="ECO:0000313" key="2">
    <source>
        <dbReference type="RefSeq" id="XP_016515421.1"/>
    </source>
</evidence>
<name>A0A1S4DPR9_TOBAC</name>
<feature type="region of interest" description="Disordered" evidence="1">
    <location>
        <begin position="1"/>
        <end position="42"/>
    </location>
</feature>
<dbReference type="InterPro" id="IPR027417">
    <property type="entry name" value="P-loop_NTPase"/>
</dbReference>
<dbReference type="RefSeq" id="XP_016515421.1">
    <property type="nucleotide sequence ID" value="XM_016659935.1"/>
</dbReference>
<dbReference type="InterPro" id="IPR050238">
    <property type="entry name" value="DNA_Rep/Repair_Clamp_Loader"/>
</dbReference>
<gene>
    <name evidence="2" type="primary">LOC107832126</name>
</gene>
<dbReference type="Pfam" id="PF21960">
    <property type="entry name" value="RCF1-5-like_lid"/>
    <property type="match status" value="1"/>
</dbReference>
<dbReference type="GO" id="GO:0003677">
    <property type="term" value="F:DNA binding"/>
    <property type="evidence" value="ECO:0007669"/>
    <property type="project" value="InterPro"/>
</dbReference>
<organism evidence="2">
    <name type="scientific">Nicotiana tabacum</name>
    <name type="common">Common tobacco</name>
    <dbReference type="NCBI Taxonomy" id="4097"/>
    <lineage>
        <taxon>Eukaryota</taxon>
        <taxon>Viridiplantae</taxon>
        <taxon>Streptophyta</taxon>
        <taxon>Embryophyta</taxon>
        <taxon>Tracheophyta</taxon>
        <taxon>Spermatophyta</taxon>
        <taxon>Magnoliopsida</taxon>
        <taxon>eudicotyledons</taxon>
        <taxon>Gunneridae</taxon>
        <taxon>Pentapetalae</taxon>
        <taxon>asterids</taxon>
        <taxon>lamiids</taxon>
        <taxon>Solanales</taxon>
        <taxon>Solanaceae</taxon>
        <taxon>Nicotianoideae</taxon>
        <taxon>Nicotianeae</taxon>
        <taxon>Nicotiana</taxon>
    </lineage>
</organism>
<dbReference type="STRING" id="4097.A0A1S4DPR9"/>
<dbReference type="GO" id="GO:0005634">
    <property type="term" value="C:nucleus"/>
    <property type="evidence" value="ECO:0000318"/>
    <property type="project" value="GO_Central"/>
</dbReference>